<dbReference type="GO" id="GO:0030915">
    <property type="term" value="C:Smc5-Smc6 complex"/>
    <property type="evidence" value="ECO:0007669"/>
    <property type="project" value="InterPro"/>
</dbReference>
<dbReference type="OrthoDB" id="1885692at2759"/>
<reference evidence="2" key="1">
    <citation type="journal article" date="2020" name="Plant Biotechnol. J.">
        <title>The pomegranate (Punica granatum L.) draft genome dissects genetic divergence between soft- and hard-seeded cultivars.</title>
        <authorList>
            <person name="Luo X."/>
            <person name="Li H."/>
            <person name="Wu Z."/>
            <person name="Yao W."/>
            <person name="Zhao P."/>
            <person name="Cao D."/>
            <person name="Yu H."/>
            <person name="Li K."/>
            <person name="Poudel K."/>
            <person name="Zhao D."/>
            <person name="Zhang F."/>
            <person name="Xia X."/>
            <person name="Chen L."/>
            <person name="Wang Q."/>
            <person name="Jing D."/>
            <person name="Cao S."/>
        </authorList>
    </citation>
    <scope>NUCLEOTIDE SEQUENCE [LARGE SCALE GENOMIC DNA]</scope>
    <source>
        <strain evidence="2">cv. Tunisia</strain>
    </source>
</reference>
<dbReference type="PANTHER" id="PTHR37243:SF2">
    <property type="entry name" value="NEGATIVE REGULATOR OF SYSTEMIC ACQUIRED RESISTANCE SNI1"/>
    <property type="match status" value="1"/>
</dbReference>
<accession>A0A6P8D8N4</accession>
<dbReference type="AlphaFoldDB" id="A0A6P8D8N4"/>
<dbReference type="Proteomes" id="UP000515151">
    <property type="component" value="Chromosome 4"/>
</dbReference>
<keyword evidence="2" id="KW-1185">Reference proteome</keyword>
<dbReference type="InterPro" id="IPR034561">
    <property type="entry name" value="SNI1"/>
</dbReference>
<gene>
    <name evidence="3" type="primary">LOC116202492</name>
</gene>
<dbReference type="GO" id="GO:0006974">
    <property type="term" value="P:DNA damage response"/>
    <property type="evidence" value="ECO:0007669"/>
    <property type="project" value="InterPro"/>
</dbReference>
<organism evidence="2 3">
    <name type="scientific">Punica granatum</name>
    <name type="common">Pomegranate</name>
    <dbReference type="NCBI Taxonomy" id="22663"/>
    <lineage>
        <taxon>Eukaryota</taxon>
        <taxon>Viridiplantae</taxon>
        <taxon>Streptophyta</taxon>
        <taxon>Embryophyta</taxon>
        <taxon>Tracheophyta</taxon>
        <taxon>Spermatophyta</taxon>
        <taxon>Magnoliopsida</taxon>
        <taxon>eudicotyledons</taxon>
        <taxon>Gunneridae</taxon>
        <taxon>Pentapetalae</taxon>
        <taxon>rosids</taxon>
        <taxon>malvids</taxon>
        <taxon>Myrtales</taxon>
        <taxon>Lythraceae</taxon>
        <taxon>Punica</taxon>
    </lineage>
</organism>
<proteinExistence type="predicted"/>
<dbReference type="GO" id="GO:0005634">
    <property type="term" value="C:nucleus"/>
    <property type="evidence" value="ECO:0007669"/>
    <property type="project" value="InterPro"/>
</dbReference>
<dbReference type="GeneID" id="116202492"/>
<protein>
    <submittedName>
        <fullName evidence="3">Negative regulator of systemic acquired resistance SNI1 isoform X1</fullName>
    </submittedName>
</protein>
<name>A0A6P8D8N4_PUNGR</name>
<dbReference type="GO" id="GO:0010113">
    <property type="term" value="P:negative regulation of systemic acquired resistance"/>
    <property type="evidence" value="ECO:0007669"/>
    <property type="project" value="TreeGrafter"/>
</dbReference>
<evidence type="ECO:0000313" key="2">
    <source>
        <dbReference type="Proteomes" id="UP000515151"/>
    </source>
</evidence>
<dbReference type="GO" id="GO:0045892">
    <property type="term" value="P:negative regulation of DNA-templated transcription"/>
    <property type="evidence" value="ECO:0007669"/>
    <property type="project" value="InterPro"/>
</dbReference>
<evidence type="ECO:0000256" key="1">
    <source>
        <dbReference type="SAM" id="MobiDB-lite"/>
    </source>
</evidence>
<dbReference type="GO" id="GO:0000976">
    <property type="term" value="F:transcription cis-regulatory region binding"/>
    <property type="evidence" value="ECO:0007669"/>
    <property type="project" value="TreeGrafter"/>
</dbReference>
<reference evidence="3" key="2">
    <citation type="submission" date="2025-08" db="UniProtKB">
        <authorList>
            <consortium name="RefSeq"/>
        </authorList>
    </citation>
    <scope>IDENTIFICATION</scope>
    <source>
        <tissue evidence="3">Leaf</tissue>
    </source>
</reference>
<dbReference type="PANTHER" id="PTHR37243">
    <property type="entry name" value="NEGATIVE REGULATOR OF SYSTEMIC ACQUIRED RESISTANCE SNI1"/>
    <property type="match status" value="1"/>
</dbReference>
<feature type="region of interest" description="Disordered" evidence="1">
    <location>
        <begin position="1"/>
        <end position="24"/>
    </location>
</feature>
<dbReference type="RefSeq" id="XP_031389926.1">
    <property type="nucleotide sequence ID" value="XM_031534066.1"/>
</dbReference>
<evidence type="ECO:0000313" key="3">
    <source>
        <dbReference type="RefSeq" id="XP_031389926.1"/>
    </source>
</evidence>
<sequence length="537" mass="59663">MGQTRKMVQPSSHADWSSGGKRKMRRGGAVGVGIEENILAIFDDSHDSQYSHDDRLAFLEAVRATSIVAEDRTPPTTKMFETIFQIFRTEKSLELIMASFQLLNELEQSFPRVYSDAGAASKASSTSQPELVVDEEAWSPFTLTADSERATSKGSSAKTIGPSAFHRIIQDLAAELNDTSVQPSDIRSLRNMLLFQYLVTVLEGEFLARMSIYKETMQWTIIRESTLNILLGSRRINYKGLLKDCLSVICGLHKILAGCGDGLKFSEASTEKSSKDSRTSLAIALPEVEEGTCTVMQKLMIMIMELDILKKQADIKCFTTRADGVRTPLLETILDEVTYDAGNLSTVLQVFNHPKWKLELVLQYFSKYIVKPTVRTRRRLSDSAEDATFHGTLRSLGNMNSVRSVVKKISAEAVQLLLAHGFQAHLALSSKHYQYDDISDSKAKDSSLREISEEMISAFNNLRKTDGYISICSTFRINIGISFSISGVILFPCMPLISITQAHGDITDCKRSTVCCIDNPLKKAIEVSRVHSHAIGL</sequence>